<reference evidence="2 3" key="1">
    <citation type="submission" date="2019-02" db="EMBL/GenBank/DDBJ databases">
        <title>Deep-cultivation of Planctomycetes and their phenomic and genomic characterization uncovers novel biology.</title>
        <authorList>
            <person name="Wiegand S."/>
            <person name="Jogler M."/>
            <person name="Boedeker C."/>
            <person name="Pinto D."/>
            <person name="Vollmers J."/>
            <person name="Rivas-Marin E."/>
            <person name="Kohn T."/>
            <person name="Peeters S.H."/>
            <person name="Heuer A."/>
            <person name="Rast P."/>
            <person name="Oberbeckmann S."/>
            <person name="Bunk B."/>
            <person name="Jeske O."/>
            <person name="Meyerdierks A."/>
            <person name="Storesund J.E."/>
            <person name="Kallscheuer N."/>
            <person name="Luecker S."/>
            <person name="Lage O.M."/>
            <person name="Pohl T."/>
            <person name="Merkel B.J."/>
            <person name="Hornburger P."/>
            <person name="Mueller R.-W."/>
            <person name="Bruemmer F."/>
            <person name="Labrenz M."/>
            <person name="Spormann A.M."/>
            <person name="Op den Camp H."/>
            <person name="Overmann J."/>
            <person name="Amann R."/>
            <person name="Jetten M.S.M."/>
            <person name="Mascher T."/>
            <person name="Medema M.H."/>
            <person name="Devos D.P."/>
            <person name="Kaster A.-K."/>
            <person name="Ovreas L."/>
            <person name="Rohde M."/>
            <person name="Galperin M.Y."/>
            <person name="Jogler C."/>
        </authorList>
    </citation>
    <scope>NUCLEOTIDE SEQUENCE [LARGE SCALE GENOMIC DNA]</scope>
    <source>
        <strain evidence="2 3">Mal4</strain>
    </source>
</reference>
<gene>
    <name evidence="2" type="ORF">Mal4_36000</name>
</gene>
<evidence type="ECO:0000313" key="3">
    <source>
        <dbReference type="Proteomes" id="UP000320496"/>
    </source>
</evidence>
<dbReference type="GO" id="GO:0005737">
    <property type="term" value="C:cytoplasm"/>
    <property type="evidence" value="ECO:0007669"/>
    <property type="project" value="TreeGrafter"/>
</dbReference>
<evidence type="ECO:0000256" key="1">
    <source>
        <dbReference type="SAM" id="Phobius"/>
    </source>
</evidence>
<dbReference type="RefSeq" id="WP_145370468.1">
    <property type="nucleotide sequence ID" value="NZ_CP036275.1"/>
</dbReference>
<accession>A0A517Z9W1</accession>
<feature type="transmembrane region" description="Helical" evidence="1">
    <location>
        <begin position="440"/>
        <end position="459"/>
    </location>
</feature>
<feature type="transmembrane region" description="Helical" evidence="1">
    <location>
        <begin position="292"/>
        <end position="310"/>
    </location>
</feature>
<dbReference type="OrthoDB" id="9759690at2"/>
<dbReference type="Pfam" id="PF05402">
    <property type="entry name" value="PqqD"/>
    <property type="match status" value="1"/>
</dbReference>
<dbReference type="GO" id="GO:0016020">
    <property type="term" value="C:membrane"/>
    <property type="evidence" value="ECO:0007669"/>
    <property type="project" value="InterPro"/>
</dbReference>
<protein>
    <submittedName>
        <fullName evidence="2">Peptidase family M50</fullName>
    </submittedName>
</protein>
<dbReference type="Gene3D" id="2.40.30.170">
    <property type="match status" value="1"/>
</dbReference>
<keyword evidence="1" id="KW-1133">Transmembrane helix</keyword>
<proteinExistence type="predicted"/>
<keyword evidence="1" id="KW-0812">Transmembrane</keyword>
<dbReference type="GO" id="GO:0031293">
    <property type="term" value="P:membrane protein intracellular domain proteolysis"/>
    <property type="evidence" value="ECO:0007669"/>
    <property type="project" value="TreeGrafter"/>
</dbReference>
<organism evidence="2 3">
    <name type="scientific">Maioricimonas rarisocia</name>
    <dbReference type="NCBI Taxonomy" id="2528026"/>
    <lineage>
        <taxon>Bacteria</taxon>
        <taxon>Pseudomonadati</taxon>
        <taxon>Planctomycetota</taxon>
        <taxon>Planctomycetia</taxon>
        <taxon>Planctomycetales</taxon>
        <taxon>Planctomycetaceae</taxon>
        <taxon>Maioricimonas</taxon>
    </lineage>
</organism>
<dbReference type="InterPro" id="IPR001193">
    <property type="entry name" value="MBTPS2"/>
</dbReference>
<feature type="transmembrane region" description="Helical" evidence="1">
    <location>
        <begin position="263"/>
        <end position="286"/>
    </location>
</feature>
<dbReference type="InterPro" id="IPR008792">
    <property type="entry name" value="PQQD"/>
</dbReference>
<keyword evidence="3" id="KW-1185">Reference proteome</keyword>
<dbReference type="KEGG" id="mri:Mal4_36000"/>
<sequence length="750" mass="83879">MTATPVRPDVNVHAGHRRQGLSVKRRTDLQIAARPAPGQTLWTVKDPLTLEFFQLRDEERFVLERLDGRTTLAEICDAFHRQFAPRRLAPEDAVRFIDQLWQQGLVTASVESPTQQLLDRRERRSRGKVRQRLGSLLAIRFRGINPHRMIETLYPALRWLLSTPAIFLYCLLVLSACTLVLVEWETFQRRLPAMDQLVRLHHLMWIIPVIAGVKILHELGHAFVCRHFGGACREVGVMLLAFTPCLYCNVSDAWLFPNKWHRVAVSAAGIGVELVLASVCTFLWWFSVPGPFNAICLYVMIVCTMSTVLLNGNPLMRYDGYYILSDVVEVPNLRQRATGLMKTRFWNLFYGVPGRMRIPPPSLHRELLTAFGIAASLYLWFVLGALLWMAYMLLKPFGLEPIAVLLAIVVLGSRVVAVFEDAGREISWRARTAGLAPSRTAISTLLLACAVAALLLWPWPDWAEAPAVVQPANAQRVYVKVAGRLPASIESESVRPFEAVDAGDVLVLLENRELELETAELAKHRNRQQARVTAMERRQFRDPVSADRLASARAALADFDERLRRRQQDQSELALEAPRSGVILPAAPPTSVVSGEDLPHRETHPLAVESAGAWLPERTVLCLIGDPDELELAAAFVQQDVSRIQVGQPVRIALPESPGRILTGTVAEVSEDAMATTPDHFFAAGVIDSHVGRDGIPRPFEPTFMVRIALDAGHDSLTRGSIGRVKVRTGTASAWTRLMRFARKTFHFDL</sequence>
<feature type="transmembrane region" description="Helical" evidence="1">
    <location>
        <begin position="203"/>
        <end position="223"/>
    </location>
</feature>
<feature type="transmembrane region" description="Helical" evidence="1">
    <location>
        <begin position="159"/>
        <end position="182"/>
    </location>
</feature>
<name>A0A517Z9W1_9PLAN</name>
<keyword evidence="1" id="KW-0472">Membrane</keyword>
<dbReference type="PANTHER" id="PTHR13325">
    <property type="entry name" value="PROTEASE M50 MEMBRANE-BOUND TRANSCRIPTION FACTOR SITE 2 PROTEASE"/>
    <property type="match status" value="1"/>
</dbReference>
<dbReference type="Proteomes" id="UP000320496">
    <property type="component" value="Chromosome"/>
</dbReference>
<feature type="transmembrane region" description="Helical" evidence="1">
    <location>
        <begin position="367"/>
        <end position="390"/>
    </location>
</feature>
<dbReference type="InterPro" id="IPR041881">
    <property type="entry name" value="PqqD_sf"/>
</dbReference>
<feature type="transmembrane region" description="Helical" evidence="1">
    <location>
        <begin position="235"/>
        <end position="256"/>
    </location>
</feature>
<dbReference type="EMBL" id="CP036275">
    <property type="protein sequence ID" value="QDU39263.1"/>
    <property type="molecule type" value="Genomic_DNA"/>
</dbReference>
<dbReference type="GO" id="GO:0004222">
    <property type="term" value="F:metalloendopeptidase activity"/>
    <property type="evidence" value="ECO:0007669"/>
    <property type="project" value="InterPro"/>
</dbReference>
<evidence type="ECO:0000313" key="2">
    <source>
        <dbReference type="EMBL" id="QDU39263.1"/>
    </source>
</evidence>
<feature type="transmembrane region" description="Helical" evidence="1">
    <location>
        <begin position="402"/>
        <end position="419"/>
    </location>
</feature>
<dbReference type="PANTHER" id="PTHR13325:SF3">
    <property type="entry name" value="MEMBRANE-BOUND TRANSCRIPTION FACTOR SITE-2 PROTEASE"/>
    <property type="match status" value="1"/>
</dbReference>
<dbReference type="Gene3D" id="1.10.10.1150">
    <property type="entry name" value="Coenzyme PQQ synthesis protein D (PqqD)"/>
    <property type="match status" value="1"/>
</dbReference>
<dbReference type="AlphaFoldDB" id="A0A517Z9W1"/>